<name>A0A0D0B282_9AGAM</name>
<dbReference type="AlphaFoldDB" id="A0A0D0B282"/>
<evidence type="ECO:0000313" key="2">
    <source>
        <dbReference type="Proteomes" id="UP000054485"/>
    </source>
</evidence>
<gene>
    <name evidence="1" type="ORF">CY34DRAFT_259691</name>
</gene>
<reference evidence="2" key="2">
    <citation type="submission" date="2015-01" db="EMBL/GenBank/DDBJ databases">
        <title>Evolutionary Origins and Diversification of the Mycorrhizal Mutualists.</title>
        <authorList>
            <consortium name="DOE Joint Genome Institute"/>
            <consortium name="Mycorrhizal Genomics Consortium"/>
            <person name="Kohler A."/>
            <person name="Kuo A."/>
            <person name="Nagy L.G."/>
            <person name="Floudas D."/>
            <person name="Copeland A."/>
            <person name="Barry K.W."/>
            <person name="Cichocki N."/>
            <person name="Veneault-Fourrey C."/>
            <person name="LaButti K."/>
            <person name="Lindquist E.A."/>
            <person name="Lipzen A."/>
            <person name="Lundell T."/>
            <person name="Morin E."/>
            <person name="Murat C."/>
            <person name="Riley R."/>
            <person name="Ohm R."/>
            <person name="Sun H."/>
            <person name="Tunlid A."/>
            <person name="Henrissat B."/>
            <person name="Grigoriev I.V."/>
            <person name="Hibbett D.S."/>
            <person name="Martin F."/>
        </authorList>
    </citation>
    <scope>NUCLEOTIDE SEQUENCE [LARGE SCALE GENOMIC DNA]</scope>
    <source>
        <strain evidence="2">UH-Slu-Lm8-n1</strain>
    </source>
</reference>
<dbReference type="EMBL" id="KN835297">
    <property type="protein sequence ID" value="KIK40592.1"/>
    <property type="molecule type" value="Genomic_DNA"/>
</dbReference>
<reference evidence="1 2" key="1">
    <citation type="submission" date="2014-04" db="EMBL/GenBank/DDBJ databases">
        <authorList>
            <consortium name="DOE Joint Genome Institute"/>
            <person name="Kuo A."/>
            <person name="Ruytinx J."/>
            <person name="Rineau F."/>
            <person name="Colpaert J."/>
            <person name="Kohler A."/>
            <person name="Nagy L.G."/>
            <person name="Floudas D."/>
            <person name="Copeland A."/>
            <person name="Barry K.W."/>
            <person name="Cichocki N."/>
            <person name="Veneault-Fourrey C."/>
            <person name="LaButti K."/>
            <person name="Lindquist E.A."/>
            <person name="Lipzen A."/>
            <person name="Lundell T."/>
            <person name="Morin E."/>
            <person name="Murat C."/>
            <person name="Sun H."/>
            <person name="Tunlid A."/>
            <person name="Henrissat B."/>
            <person name="Grigoriev I.V."/>
            <person name="Hibbett D.S."/>
            <person name="Martin F."/>
            <person name="Nordberg H.P."/>
            <person name="Cantor M.N."/>
            <person name="Hua S.X."/>
        </authorList>
    </citation>
    <scope>NUCLEOTIDE SEQUENCE [LARGE SCALE GENOMIC DNA]</scope>
    <source>
        <strain evidence="1 2">UH-Slu-Lm8-n1</strain>
    </source>
</reference>
<keyword evidence="2" id="KW-1185">Reference proteome</keyword>
<dbReference type="HOGENOM" id="CLU_2224924_0_0_1"/>
<protein>
    <submittedName>
        <fullName evidence="1">Uncharacterized protein</fullName>
    </submittedName>
</protein>
<proteinExistence type="predicted"/>
<accession>A0A0D0B282</accession>
<dbReference type="InParanoid" id="A0A0D0B282"/>
<dbReference type="Proteomes" id="UP000054485">
    <property type="component" value="Unassembled WGS sequence"/>
</dbReference>
<organism evidence="1 2">
    <name type="scientific">Suillus luteus UH-Slu-Lm8-n1</name>
    <dbReference type="NCBI Taxonomy" id="930992"/>
    <lineage>
        <taxon>Eukaryota</taxon>
        <taxon>Fungi</taxon>
        <taxon>Dikarya</taxon>
        <taxon>Basidiomycota</taxon>
        <taxon>Agaricomycotina</taxon>
        <taxon>Agaricomycetes</taxon>
        <taxon>Agaricomycetidae</taxon>
        <taxon>Boletales</taxon>
        <taxon>Suillineae</taxon>
        <taxon>Suillaceae</taxon>
        <taxon>Suillus</taxon>
    </lineage>
</organism>
<sequence>MRTTSYDVDLVLDSIYSHTDILAAYPDSRRRGYSILELYLLMDEFRRDDGLHMRSLLPVLNTHNRQQLRLDRMLEMWGFQPCISFYVLGGYLWRKSCASIGYQEGC</sequence>
<evidence type="ECO:0000313" key="1">
    <source>
        <dbReference type="EMBL" id="KIK40592.1"/>
    </source>
</evidence>